<evidence type="ECO:0000256" key="4">
    <source>
        <dbReference type="ARBA" id="ARBA00023002"/>
    </source>
</evidence>
<comment type="caution">
    <text evidence="6">The sequence shown here is derived from an EMBL/GenBank/DDBJ whole genome shotgun (WGS) entry which is preliminary data.</text>
</comment>
<dbReference type="PANTHER" id="PTHR10961:SF46">
    <property type="entry name" value="PEROXISOMAL SARCOSINE OXIDASE"/>
    <property type="match status" value="1"/>
</dbReference>
<dbReference type="Proteomes" id="UP001301140">
    <property type="component" value="Unassembled WGS sequence"/>
</dbReference>
<evidence type="ECO:0000256" key="3">
    <source>
        <dbReference type="ARBA" id="ARBA00022827"/>
    </source>
</evidence>
<dbReference type="InterPro" id="IPR045170">
    <property type="entry name" value="MTOX"/>
</dbReference>
<dbReference type="InterPro" id="IPR006076">
    <property type="entry name" value="FAD-dep_OxRdtase"/>
</dbReference>
<protein>
    <submittedName>
        <fullName evidence="6">FAD-dependent oxidoreductase</fullName>
    </submittedName>
</protein>
<keyword evidence="3" id="KW-0274">FAD</keyword>
<accession>A0AAP4D6G2</accession>
<reference evidence="6 7" key="1">
    <citation type="submission" date="2023-03" db="EMBL/GenBank/DDBJ databases">
        <title>YIM 152171 draft genome.</title>
        <authorList>
            <person name="Yang Z."/>
        </authorList>
    </citation>
    <scope>NUCLEOTIDE SEQUENCE [LARGE SCALE GENOMIC DNA]</scope>
    <source>
        <strain evidence="6 7">YIM 152171</strain>
    </source>
</reference>
<comment type="cofactor">
    <cofactor evidence="1">
        <name>FAD</name>
        <dbReference type="ChEBI" id="CHEBI:57692"/>
    </cofactor>
</comment>
<keyword evidence="4" id="KW-0560">Oxidoreductase</keyword>
<evidence type="ECO:0000259" key="5">
    <source>
        <dbReference type="Pfam" id="PF01266"/>
    </source>
</evidence>
<dbReference type="PANTHER" id="PTHR10961">
    <property type="entry name" value="PEROXISOMAL SARCOSINE OXIDASE"/>
    <property type="match status" value="1"/>
</dbReference>
<dbReference type="Pfam" id="PF01266">
    <property type="entry name" value="DAO"/>
    <property type="match status" value="1"/>
</dbReference>
<dbReference type="Gene3D" id="3.50.50.60">
    <property type="entry name" value="FAD/NAD(P)-binding domain"/>
    <property type="match status" value="1"/>
</dbReference>
<gene>
    <name evidence="6" type="ORF">PZ740_09335</name>
</gene>
<dbReference type="GO" id="GO:0050660">
    <property type="term" value="F:flavin adenine dinucleotide binding"/>
    <property type="evidence" value="ECO:0007669"/>
    <property type="project" value="InterPro"/>
</dbReference>
<feature type="domain" description="FAD dependent oxidoreductase" evidence="5">
    <location>
        <begin position="2"/>
        <end position="348"/>
    </location>
</feature>
<keyword evidence="7" id="KW-1185">Reference proteome</keyword>
<dbReference type="RefSeq" id="WP_327789001.1">
    <property type="nucleotide sequence ID" value="NZ_JARGEQ010000091.1"/>
</dbReference>
<dbReference type="InterPro" id="IPR036188">
    <property type="entry name" value="FAD/NAD-bd_sf"/>
</dbReference>
<keyword evidence="2" id="KW-0285">Flavoprotein</keyword>
<evidence type="ECO:0000256" key="2">
    <source>
        <dbReference type="ARBA" id="ARBA00022630"/>
    </source>
</evidence>
<dbReference type="EMBL" id="JARGEQ010000091">
    <property type="protein sequence ID" value="MDF1586586.1"/>
    <property type="molecule type" value="Genomic_DNA"/>
</dbReference>
<proteinExistence type="predicted"/>
<dbReference type="SUPFAM" id="SSF54373">
    <property type="entry name" value="FAD-linked reductases, C-terminal domain"/>
    <property type="match status" value="1"/>
</dbReference>
<organism evidence="6 7">
    <name type="scientific">Marinimicrococcus flavescens</name>
    <dbReference type="NCBI Taxonomy" id="3031815"/>
    <lineage>
        <taxon>Bacteria</taxon>
        <taxon>Pseudomonadati</taxon>
        <taxon>Pseudomonadota</taxon>
        <taxon>Alphaproteobacteria</taxon>
        <taxon>Geminicoccales</taxon>
        <taxon>Geminicoccaceae</taxon>
        <taxon>Marinimicrococcus</taxon>
    </lineage>
</organism>
<evidence type="ECO:0000313" key="7">
    <source>
        <dbReference type="Proteomes" id="UP001301140"/>
    </source>
</evidence>
<dbReference type="Gene3D" id="3.30.9.10">
    <property type="entry name" value="D-Amino Acid Oxidase, subunit A, domain 2"/>
    <property type="match status" value="1"/>
</dbReference>
<name>A0AAP4D6G2_9PROT</name>
<dbReference type="GO" id="GO:0008115">
    <property type="term" value="F:sarcosine oxidase activity"/>
    <property type="evidence" value="ECO:0007669"/>
    <property type="project" value="TreeGrafter"/>
</dbReference>
<dbReference type="SUPFAM" id="SSF51905">
    <property type="entry name" value="FAD/NAD(P)-binding domain"/>
    <property type="match status" value="1"/>
</dbReference>
<sequence length="373" mass="39942">MRVIVVGAGLVGLSAAWWLARQGHEPVLLEQGPLPNPAASSFDRHRLIRLAHAAGDGRGRLIHEAYAAWERLWADLGRSHYRETGMLVTGGAPGDWIHTCRDGFDALGQAYDIWEPGELARRCPFLELAPGDFGLFTARGGALLTERIIADLLAWLAERGVVMRDNGQVVAVEPSRARAVLADGGQVEGDALIIAAGAWTGRLLDRLAPRLEPRRAVVLYLRPPPDIAREWAGSPCFLDFGGTSDIYLVPPLDGMDLKFGAGAHSRPGDPAAPRRLEAGEPEELLGFLRPHISGLDRYRVTGARVCFTCYSPDQAFIAGGLEGRTVYATGCSGQMAKFAAVMGSRLAEAATGGFDPMLLPGWARGELPPAAAA</sequence>
<evidence type="ECO:0000313" key="6">
    <source>
        <dbReference type="EMBL" id="MDF1586586.1"/>
    </source>
</evidence>
<evidence type="ECO:0000256" key="1">
    <source>
        <dbReference type="ARBA" id="ARBA00001974"/>
    </source>
</evidence>
<dbReference type="AlphaFoldDB" id="A0AAP4D6G2"/>